<evidence type="ECO:0000313" key="2">
    <source>
        <dbReference type="EMBL" id="OAJ42485.1"/>
    </source>
</evidence>
<dbReference type="InterPro" id="IPR021109">
    <property type="entry name" value="Peptidase_aspartic_dom_sf"/>
</dbReference>
<feature type="compositionally biased region" description="Polar residues" evidence="1">
    <location>
        <begin position="232"/>
        <end position="241"/>
    </location>
</feature>
<dbReference type="VEuPathDB" id="FungiDB:BDEG_25937"/>
<evidence type="ECO:0008006" key="4">
    <source>
        <dbReference type="Google" id="ProtNLM"/>
    </source>
</evidence>
<dbReference type="EMBL" id="DS022307">
    <property type="protein sequence ID" value="OAJ42485.1"/>
    <property type="molecule type" value="Genomic_DNA"/>
</dbReference>
<dbReference type="AlphaFoldDB" id="A0A177WS57"/>
<proteinExistence type="predicted"/>
<protein>
    <recommendedName>
        <fullName evidence="4">Peptidase A1 domain-containing protein</fullName>
    </recommendedName>
</protein>
<name>A0A177WS57_BATDL</name>
<gene>
    <name evidence="2" type="ORF">BDEG_25937</name>
</gene>
<reference evidence="2 3" key="2">
    <citation type="submission" date="2016-05" db="EMBL/GenBank/DDBJ databases">
        <title>Lineage-specific infection strategies underlie the spectrum of fungal disease in amphibians.</title>
        <authorList>
            <person name="Cuomo C.A."/>
            <person name="Farrer R.A."/>
            <person name="James T."/>
            <person name="Longcore J."/>
            <person name="Birren B."/>
        </authorList>
    </citation>
    <scope>NUCLEOTIDE SEQUENCE [LARGE SCALE GENOMIC DNA]</scope>
    <source>
        <strain evidence="2 3">JEL423</strain>
    </source>
</reference>
<accession>A0A177WS57</accession>
<sequence length="241" mass="26994">MSNTVNIKSILIDGKPVELPERFQQVVENGLLPEKVVATLINAILDSGAILVKKTKSEHKHKLSETEIKKIFWENRLILKSKLSIDWGKLPSFSITMFAQNPVTYDNSNSVVTIKLGPRDYLQRYDSKHVRFTVKAGSNDKAALGIPFMTRLGLTFDRQNKRIGFGAVCGCETMTDGYPTISNGDQVLWSLPRLPERPSTSGSDGTFIRKRKPTTTTDQVVVPEKTHHAVNSRKQTLNKLD</sequence>
<organism evidence="2 3">
    <name type="scientific">Batrachochytrium dendrobatidis (strain JEL423)</name>
    <dbReference type="NCBI Taxonomy" id="403673"/>
    <lineage>
        <taxon>Eukaryota</taxon>
        <taxon>Fungi</taxon>
        <taxon>Fungi incertae sedis</taxon>
        <taxon>Chytridiomycota</taxon>
        <taxon>Chytridiomycota incertae sedis</taxon>
        <taxon>Chytridiomycetes</taxon>
        <taxon>Rhizophydiales</taxon>
        <taxon>Rhizophydiales incertae sedis</taxon>
        <taxon>Batrachochytrium</taxon>
    </lineage>
</organism>
<feature type="region of interest" description="Disordered" evidence="1">
    <location>
        <begin position="195"/>
        <end position="241"/>
    </location>
</feature>
<reference evidence="2 3" key="1">
    <citation type="submission" date="2006-10" db="EMBL/GenBank/DDBJ databases">
        <title>The Genome Sequence of Batrachochytrium dendrobatidis JEL423.</title>
        <authorList>
            <consortium name="The Broad Institute Genome Sequencing Platform"/>
            <person name="Birren B."/>
            <person name="Lander E."/>
            <person name="Galagan J."/>
            <person name="Cuomo C."/>
            <person name="Devon K."/>
            <person name="Jaffe D."/>
            <person name="Butler J."/>
            <person name="Alvarez P."/>
            <person name="Gnerre S."/>
            <person name="Grabherr M."/>
            <person name="Kleber M."/>
            <person name="Mauceli E."/>
            <person name="Brockman W."/>
            <person name="Young S."/>
            <person name="LaButti K."/>
            <person name="Sykes S."/>
            <person name="DeCaprio D."/>
            <person name="Crawford M."/>
            <person name="Koehrsen M."/>
            <person name="Engels R."/>
            <person name="Montgomery P."/>
            <person name="Pearson M."/>
            <person name="Howarth C."/>
            <person name="Larson L."/>
            <person name="White J."/>
            <person name="O'Leary S."/>
            <person name="Kodira C."/>
            <person name="Zeng Q."/>
            <person name="Yandava C."/>
            <person name="Alvarado L."/>
            <person name="Longcore J."/>
            <person name="James T."/>
        </authorList>
    </citation>
    <scope>NUCLEOTIDE SEQUENCE [LARGE SCALE GENOMIC DNA]</scope>
    <source>
        <strain evidence="2 3">JEL423</strain>
    </source>
</reference>
<dbReference type="SUPFAM" id="SSF50630">
    <property type="entry name" value="Acid proteases"/>
    <property type="match status" value="1"/>
</dbReference>
<dbReference type="Proteomes" id="UP000077115">
    <property type="component" value="Unassembled WGS sequence"/>
</dbReference>
<evidence type="ECO:0000256" key="1">
    <source>
        <dbReference type="SAM" id="MobiDB-lite"/>
    </source>
</evidence>
<dbReference type="Gene3D" id="2.40.70.10">
    <property type="entry name" value="Acid Proteases"/>
    <property type="match status" value="1"/>
</dbReference>
<evidence type="ECO:0000313" key="3">
    <source>
        <dbReference type="Proteomes" id="UP000077115"/>
    </source>
</evidence>